<feature type="domain" description="SH2" evidence="4">
    <location>
        <begin position="104"/>
        <end position="195"/>
    </location>
</feature>
<dbReference type="PANTHER" id="PTHR14388">
    <property type="entry name" value="T CELL-SPECIFIC ADAPTER PROTEIN TSAD"/>
    <property type="match status" value="1"/>
</dbReference>
<dbReference type="SMART" id="SM00252">
    <property type="entry name" value="SH2"/>
    <property type="match status" value="1"/>
</dbReference>
<gene>
    <name evidence="5" type="ORF">FSCOSCO3_A035080</name>
</gene>
<dbReference type="Gene3D" id="3.30.505.10">
    <property type="entry name" value="SH2 domain"/>
    <property type="match status" value="1"/>
</dbReference>
<proteinExistence type="predicted"/>
<evidence type="ECO:0000259" key="4">
    <source>
        <dbReference type="PROSITE" id="PS50001"/>
    </source>
</evidence>
<evidence type="ECO:0000256" key="3">
    <source>
        <dbReference type="SAM" id="MobiDB-lite"/>
    </source>
</evidence>
<dbReference type="SUPFAM" id="SSF55550">
    <property type="entry name" value="SH2 domain"/>
    <property type="match status" value="1"/>
</dbReference>
<evidence type="ECO:0000313" key="6">
    <source>
        <dbReference type="Proteomes" id="UP001314229"/>
    </source>
</evidence>
<keyword evidence="1 2" id="KW-0727">SH2 domain</keyword>
<evidence type="ECO:0000256" key="2">
    <source>
        <dbReference type="PROSITE-ProRule" id="PRU00191"/>
    </source>
</evidence>
<evidence type="ECO:0000256" key="1">
    <source>
        <dbReference type="ARBA" id="ARBA00022999"/>
    </source>
</evidence>
<dbReference type="EMBL" id="CAWUFR010000005">
    <property type="protein sequence ID" value="CAK6951006.1"/>
    <property type="molecule type" value="Genomic_DNA"/>
</dbReference>
<dbReference type="Pfam" id="PF00017">
    <property type="entry name" value="SH2"/>
    <property type="match status" value="1"/>
</dbReference>
<dbReference type="InterPro" id="IPR000980">
    <property type="entry name" value="SH2"/>
</dbReference>
<dbReference type="PANTHER" id="PTHR14388:SF6">
    <property type="entry name" value="SH2 DOMAIN-CONTAINING PROTEIN 7"/>
    <property type="match status" value="1"/>
</dbReference>
<dbReference type="AlphaFoldDB" id="A0AAV1MVB7"/>
<evidence type="ECO:0000313" key="5">
    <source>
        <dbReference type="EMBL" id="CAK6951006.1"/>
    </source>
</evidence>
<name>A0AAV1MVB7_SCOSC</name>
<feature type="compositionally biased region" description="Polar residues" evidence="3">
    <location>
        <begin position="228"/>
        <end position="248"/>
    </location>
</feature>
<dbReference type="InterPro" id="IPR036860">
    <property type="entry name" value="SH2_dom_sf"/>
</dbReference>
<feature type="region of interest" description="Disordered" evidence="3">
    <location>
        <begin position="296"/>
        <end position="319"/>
    </location>
</feature>
<feature type="region of interest" description="Disordered" evidence="3">
    <location>
        <begin position="332"/>
        <end position="372"/>
    </location>
</feature>
<dbReference type="PROSITE" id="PS50001">
    <property type="entry name" value="SH2"/>
    <property type="match status" value="1"/>
</dbReference>
<sequence>MFVEMTPGSNHIISRKGLEKNFYIPHKQQTSRSFSGSKTTNQRHTKTPFLRSCLKFCFKDRARMEQREPSVDSHAEGRLRQLASKWFIETQVPLVVQNGFFPTWFLGFISRKNAEEILREMEQGCFLIRLSDKAIGYILSYRGRDRCRHFVISQNESRQFVVSGDTEGHNSVCNLIEYYKTSPIEPFGEYLTSSCFEELNEELYDIIQISPKEKPVATVRAVNNVQKQLTSSASEQQPTRPPKSNRTLQAIPPLPRRSRHLESGPLNDHDKILYAQLWKQPPREIPRAQHICKDNLAGRSTKQDQNINRCSPPSRPAVSVYSELGPLDCKSRSLPLLDHSPDEEHSYRLRAPPNTPPRLSPKPNRQAQSYGPVAEGTDFCTHSLDYLSESAVYHLAGRPHTTSTGTPSFTSELHSDSVYAEVPTEALVGRFPHDNTYELIPDHGDTADTYEPLEDIKPKHHQSFWGLKNDKWKWLFPEAKKK</sequence>
<dbReference type="GO" id="GO:0005737">
    <property type="term" value="C:cytoplasm"/>
    <property type="evidence" value="ECO:0007669"/>
    <property type="project" value="TreeGrafter"/>
</dbReference>
<reference evidence="5 6" key="1">
    <citation type="submission" date="2024-01" db="EMBL/GenBank/DDBJ databases">
        <authorList>
            <person name="Alioto T."/>
            <person name="Alioto T."/>
            <person name="Gomez Garrido J."/>
        </authorList>
    </citation>
    <scope>NUCLEOTIDE SEQUENCE [LARGE SCALE GENOMIC DNA]</scope>
</reference>
<dbReference type="Proteomes" id="UP001314229">
    <property type="component" value="Unassembled WGS sequence"/>
</dbReference>
<protein>
    <submittedName>
        <fullName evidence="5">SH2 domain-containing protein 7-like</fullName>
    </submittedName>
</protein>
<comment type="caution">
    <text evidence="5">The sequence shown here is derived from an EMBL/GenBank/DDBJ whole genome shotgun (WGS) entry which is preliminary data.</text>
</comment>
<organism evidence="5 6">
    <name type="scientific">Scomber scombrus</name>
    <name type="common">Atlantic mackerel</name>
    <name type="synonym">Scomber vernalis</name>
    <dbReference type="NCBI Taxonomy" id="13677"/>
    <lineage>
        <taxon>Eukaryota</taxon>
        <taxon>Metazoa</taxon>
        <taxon>Chordata</taxon>
        <taxon>Craniata</taxon>
        <taxon>Vertebrata</taxon>
        <taxon>Euteleostomi</taxon>
        <taxon>Actinopterygii</taxon>
        <taxon>Neopterygii</taxon>
        <taxon>Teleostei</taxon>
        <taxon>Neoteleostei</taxon>
        <taxon>Acanthomorphata</taxon>
        <taxon>Pelagiaria</taxon>
        <taxon>Scombriformes</taxon>
        <taxon>Scombridae</taxon>
        <taxon>Scomber</taxon>
    </lineage>
</organism>
<feature type="compositionally biased region" description="Polar residues" evidence="3">
    <location>
        <begin position="298"/>
        <end position="311"/>
    </location>
</feature>
<feature type="region of interest" description="Disordered" evidence="3">
    <location>
        <begin position="228"/>
        <end position="266"/>
    </location>
</feature>
<keyword evidence="6" id="KW-1185">Reference proteome</keyword>
<accession>A0AAV1MVB7</accession>